<feature type="domain" description="DUF4325" evidence="1">
    <location>
        <begin position="27"/>
        <end position="81"/>
    </location>
</feature>
<dbReference type="Proteomes" id="UP000488506">
    <property type="component" value="Unassembled WGS sequence"/>
</dbReference>
<evidence type="ECO:0000313" key="3">
    <source>
        <dbReference type="Proteomes" id="UP000488506"/>
    </source>
</evidence>
<gene>
    <name evidence="2" type="ORF">FD145_1188</name>
</gene>
<evidence type="ECO:0000313" key="2">
    <source>
        <dbReference type="EMBL" id="KAF0133650.1"/>
    </source>
</evidence>
<dbReference type="AlphaFoldDB" id="A0A833NWQ1"/>
<dbReference type="Pfam" id="PF14213">
    <property type="entry name" value="DUF4325"/>
    <property type="match status" value="1"/>
</dbReference>
<proteinExistence type="predicted"/>
<protein>
    <recommendedName>
        <fullName evidence="1">DUF4325 domain-containing protein</fullName>
    </recommendedName>
</protein>
<reference evidence="2 3" key="1">
    <citation type="submission" date="2019-12" db="EMBL/GenBank/DDBJ databases">
        <authorList>
            <person name="Wolfe R."/>
            <person name="Danczak R."/>
            <person name="Wilkins M."/>
        </authorList>
    </citation>
    <scope>NUCLEOTIDE SEQUENCE [LARGE SCALE GENOMIC DNA]</scope>
    <source>
        <strain evidence="2">X2_MaxBin.013</strain>
    </source>
</reference>
<evidence type="ECO:0000259" key="1">
    <source>
        <dbReference type="Pfam" id="PF14213"/>
    </source>
</evidence>
<sequence>MKHIKIFDKAGSFAENKDIAKTIRIKEIVPAIEAKEDVVLDFDKVDTATQSFIHALISDVIRKQGNDVLDCITFKACNNTIKQLINIVVEYMQNGN</sequence>
<dbReference type="EMBL" id="WPAF01000021">
    <property type="protein sequence ID" value="KAF0133650.1"/>
    <property type="molecule type" value="Genomic_DNA"/>
</dbReference>
<accession>A0A833NWQ1</accession>
<dbReference type="InterPro" id="IPR025474">
    <property type="entry name" value="DUF4325"/>
</dbReference>
<organism evidence="2 3">
    <name type="scientific">Candidatus Saganbacteria bacterium</name>
    <dbReference type="NCBI Taxonomy" id="2575572"/>
    <lineage>
        <taxon>Bacteria</taxon>
        <taxon>Bacillati</taxon>
        <taxon>Saganbacteria</taxon>
    </lineage>
</organism>
<name>A0A833NWQ1_UNCSA</name>
<comment type="caution">
    <text evidence="2">The sequence shown here is derived from an EMBL/GenBank/DDBJ whole genome shotgun (WGS) entry which is preliminary data.</text>
</comment>